<accession>A0A7W3RHY3</accession>
<name>A0A7W3RHY3_PRIAR</name>
<organism evidence="1 2">
    <name type="scientific">Priestia aryabhattai</name>
    <name type="common">Bacillus aryabhattai</name>
    <dbReference type="NCBI Taxonomy" id="412384"/>
    <lineage>
        <taxon>Bacteria</taxon>
        <taxon>Bacillati</taxon>
        <taxon>Bacillota</taxon>
        <taxon>Bacilli</taxon>
        <taxon>Bacillales</taxon>
        <taxon>Bacillaceae</taxon>
        <taxon>Priestia</taxon>
    </lineage>
</organism>
<keyword evidence="2" id="KW-1185">Reference proteome</keyword>
<gene>
    <name evidence="1" type="ORF">HNP21_005878</name>
</gene>
<dbReference type="EMBL" id="JACJHT010000016">
    <property type="protein sequence ID" value="MBA9042740.1"/>
    <property type="molecule type" value="Genomic_DNA"/>
</dbReference>
<evidence type="ECO:0000313" key="1">
    <source>
        <dbReference type="EMBL" id="MBA9042740.1"/>
    </source>
</evidence>
<evidence type="ECO:0000313" key="2">
    <source>
        <dbReference type="Proteomes" id="UP000543174"/>
    </source>
</evidence>
<comment type="caution">
    <text evidence="1">The sequence shown here is derived from an EMBL/GenBank/DDBJ whole genome shotgun (WGS) entry which is preliminary data.</text>
</comment>
<protein>
    <submittedName>
        <fullName evidence="1">Uncharacterized protein</fullName>
    </submittedName>
</protein>
<proteinExistence type="predicted"/>
<sequence>MKNSSDCSKKGNLEGNEHLWGEGVTYLKKRSKL</sequence>
<dbReference type="Proteomes" id="UP000543174">
    <property type="component" value="Unassembled WGS sequence"/>
</dbReference>
<reference evidence="1" key="1">
    <citation type="submission" date="2020-08" db="EMBL/GenBank/DDBJ databases">
        <title>Functional genomics of gut bacteria from endangered species of beetles.</title>
        <authorList>
            <person name="Carlos-Shanley C."/>
        </authorList>
    </citation>
    <scope>NUCLEOTIDE SEQUENCE [LARGE SCALE GENOMIC DNA]</scope>
    <source>
        <strain evidence="1">S00060</strain>
    </source>
</reference>
<dbReference type="AlphaFoldDB" id="A0A7W3RHY3"/>